<keyword evidence="11" id="KW-0325">Glycoprotein</keyword>
<dbReference type="PANTHER" id="PTHR18966">
    <property type="entry name" value="IONOTROPIC GLUTAMATE RECEPTOR"/>
    <property type="match status" value="1"/>
</dbReference>
<feature type="disulfide bond" evidence="18">
    <location>
        <begin position="496"/>
        <end position="549"/>
    </location>
</feature>
<feature type="domain" description="Ionotropic glutamate receptor C-terminal" evidence="21">
    <location>
        <begin position="196"/>
        <end position="547"/>
    </location>
</feature>
<feature type="site" description="Interaction with the cone snail toxin Con-ikot-ikot" evidence="17">
    <location>
        <position position="443"/>
    </location>
</feature>
<evidence type="ECO:0000256" key="19">
    <source>
        <dbReference type="RuleBase" id="RU367118"/>
    </source>
</evidence>
<evidence type="ECO:0000256" key="20">
    <source>
        <dbReference type="SAM" id="MobiDB-lite"/>
    </source>
</evidence>
<evidence type="ECO:0000256" key="1">
    <source>
        <dbReference type="ARBA" id="ARBA00008685"/>
    </source>
</evidence>
<dbReference type="SUPFAM" id="SSF53850">
    <property type="entry name" value="Periplasmic binding protein-like II"/>
    <property type="match status" value="1"/>
</dbReference>
<evidence type="ECO:0000256" key="14">
    <source>
        <dbReference type="ARBA" id="ARBA00023303"/>
    </source>
</evidence>
<dbReference type="CDD" id="cd13685">
    <property type="entry name" value="PBP2_iGluR_non_NMDA_like"/>
    <property type="match status" value="1"/>
</dbReference>
<evidence type="ECO:0000256" key="15">
    <source>
        <dbReference type="ARBA" id="ARBA00034104"/>
    </source>
</evidence>
<keyword evidence="3 19" id="KW-1003">Cell membrane</keyword>
<dbReference type="GO" id="GO:0045211">
    <property type="term" value="C:postsynaptic membrane"/>
    <property type="evidence" value="ECO:0007669"/>
    <property type="project" value="UniProtKB-SubCell"/>
</dbReference>
<evidence type="ECO:0000256" key="4">
    <source>
        <dbReference type="ARBA" id="ARBA00022692"/>
    </source>
</evidence>
<evidence type="ECO:0000259" key="21">
    <source>
        <dbReference type="SMART" id="SM00079"/>
    </source>
</evidence>
<dbReference type="GO" id="GO:0015276">
    <property type="term" value="F:ligand-gated monoatomic ion channel activity"/>
    <property type="evidence" value="ECO:0007669"/>
    <property type="project" value="InterPro"/>
</dbReference>
<name>A0AAV9S3G8_9TELE</name>
<evidence type="ECO:0000256" key="8">
    <source>
        <dbReference type="ARBA" id="ARBA00023065"/>
    </source>
</evidence>
<keyword evidence="10 19" id="KW-0675">Receptor</keyword>
<feature type="binding site" evidence="16">
    <location>
        <position position="278"/>
    </location>
    <ligand>
        <name>L-glutamate</name>
        <dbReference type="ChEBI" id="CHEBI:29985"/>
    </ligand>
</feature>
<organism evidence="23 24">
    <name type="scientific">Crenichthys baileyi</name>
    <name type="common">White River springfish</name>
    <dbReference type="NCBI Taxonomy" id="28760"/>
    <lineage>
        <taxon>Eukaryota</taxon>
        <taxon>Metazoa</taxon>
        <taxon>Chordata</taxon>
        <taxon>Craniata</taxon>
        <taxon>Vertebrata</taxon>
        <taxon>Euteleostomi</taxon>
        <taxon>Actinopterygii</taxon>
        <taxon>Neopterygii</taxon>
        <taxon>Teleostei</taxon>
        <taxon>Neoteleostei</taxon>
        <taxon>Acanthomorphata</taxon>
        <taxon>Ovalentaria</taxon>
        <taxon>Atherinomorphae</taxon>
        <taxon>Cyprinodontiformes</taxon>
        <taxon>Goodeidae</taxon>
        <taxon>Crenichthys</taxon>
    </lineage>
</organism>
<keyword evidence="5" id="KW-0732">Signal</keyword>
<gene>
    <name evidence="23" type="ORF">CRENBAI_000386</name>
</gene>
<comment type="subcellular location">
    <subcellularLocation>
        <location evidence="15 19">Postsynaptic cell membrane</location>
        <topology evidence="15 19">Multi-pass membrane protein</topology>
    </subcellularLocation>
</comment>
<evidence type="ECO:0000256" key="3">
    <source>
        <dbReference type="ARBA" id="ARBA00022475"/>
    </source>
</evidence>
<feature type="transmembrane region" description="Helical" evidence="19">
    <location>
        <begin position="510"/>
        <end position="531"/>
    </location>
</feature>
<dbReference type="Gene3D" id="1.10.287.70">
    <property type="match status" value="1"/>
</dbReference>
<proteinExistence type="inferred from homology"/>
<dbReference type="InterPro" id="IPR015683">
    <property type="entry name" value="Ionotropic_Glu_rcpt"/>
</dbReference>
<evidence type="ECO:0000256" key="12">
    <source>
        <dbReference type="ARBA" id="ARBA00023257"/>
    </source>
</evidence>
<evidence type="ECO:0000256" key="5">
    <source>
        <dbReference type="ARBA" id="ARBA00022729"/>
    </source>
</evidence>
<dbReference type="SMART" id="SM00079">
    <property type="entry name" value="PBPe"/>
    <property type="match status" value="1"/>
</dbReference>
<evidence type="ECO:0000313" key="24">
    <source>
        <dbReference type="Proteomes" id="UP001311232"/>
    </source>
</evidence>
<sequence length="632" mass="70045">MSKSLGDLTSEDISCNFDSKYHSISRSFIVKSSRDQLLKSSTQKCRPQSDLTEQLRKLTDVEPLIPSDFNLEKEPRDAEENHADETLVRRTSSRSQSRVRYIANRAKKAQERKRLQGLLQGRSASFSFTGSIGSGIAGPIEERGNPEGACCVGPSPCSSVLILTGIIWLCRNMRVFLALVCVTVLTAWIHTADARELSITTIKDEPYTMSRGSQFEGYCIDLISELSKKLGFKYTIHLVKDNRYGAMDSSGNWNGMIGEIMRGDADLAVAPLTVTAVRERFVDMTTPFIQTGLSFIMRKSAESEDNSFSLLSPFSTEMWVGVLIAFLLTGVCVFLVGRISPTEWAEPETDDHNFTLLHSFWYITGALTLQGAGPHPKALSGRVVSAIWWIFAVLLLACYFANFNSVLNSKSKHISITSFEELANQDVIDYGTIENGSTMLFFKNSNNPVYRRIHQHMERKKSYVSTMHEGVRLAQEGNFAFIGEAVSLDLAVARYCKLTRAQELISMRSYSIAAPLGSPLVKNLTIAILQLSESGELTHLREKWWASSCVGSDEAHGSEALNPHDLRGLFLLLGLGLGIGLLLAFLELLSRAHNRAKDGKKSCCSVLTSELNRRFGSGAEGREQENSDKNKA</sequence>
<feature type="binding site" evidence="16">
    <location>
        <position position="438"/>
    </location>
    <ligand>
        <name>L-glutamate</name>
        <dbReference type="ChEBI" id="CHEBI:29985"/>
    </ligand>
</feature>
<feature type="binding site" evidence="16">
    <location>
        <position position="273"/>
    </location>
    <ligand>
        <name>L-glutamate</name>
        <dbReference type="ChEBI" id="CHEBI:29985"/>
    </ligand>
</feature>
<evidence type="ECO:0000256" key="13">
    <source>
        <dbReference type="ARBA" id="ARBA00023286"/>
    </source>
</evidence>
<dbReference type="PRINTS" id="PR00177">
    <property type="entry name" value="NMDARECEPTOR"/>
</dbReference>
<dbReference type="InterPro" id="IPR019594">
    <property type="entry name" value="Glu/Gly-bd"/>
</dbReference>
<dbReference type="FunFam" id="3.40.190.10:FF:000364">
    <property type="entry name" value="Si:dkey-183j2.10"/>
    <property type="match status" value="1"/>
</dbReference>
<comment type="caution">
    <text evidence="23">The sequence shown here is derived from an EMBL/GenBank/DDBJ whole genome shotgun (WGS) entry which is preliminary data.</text>
</comment>
<dbReference type="FunFam" id="1.10.287.70:FF:000143">
    <property type="entry name" value="Probable glutamate receptor"/>
    <property type="match status" value="1"/>
</dbReference>
<dbReference type="SMART" id="SM00918">
    <property type="entry name" value="Lig_chan-Glu_bd"/>
    <property type="match status" value="1"/>
</dbReference>
<feature type="transmembrane region" description="Helical" evidence="19">
    <location>
        <begin position="386"/>
        <end position="407"/>
    </location>
</feature>
<evidence type="ECO:0000256" key="17">
    <source>
        <dbReference type="PIRSR" id="PIRSR601508-2"/>
    </source>
</evidence>
<keyword evidence="18" id="KW-1015">Disulfide bond</keyword>
<feature type="site" description="Crucial to convey clamshell closure to channel opening" evidence="17">
    <location>
        <position position="416"/>
    </location>
</feature>
<evidence type="ECO:0000256" key="6">
    <source>
        <dbReference type="ARBA" id="ARBA00022989"/>
    </source>
</evidence>
<dbReference type="Pfam" id="PF10613">
    <property type="entry name" value="Lig_chan-Glu_bd"/>
    <property type="match status" value="1"/>
</dbReference>
<dbReference type="AlphaFoldDB" id="A0AAV9S3G8"/>
<feature type="binding site" evidence="16">
    <location>
        <position position="484"/>
    </location>
    <ligand>
        <name>L-glutamate</name>
        <dbReference type="ChEBI" id="CHEBI:29985"/>
    </ligand>
</feature>
<reference evidence="23 24" key="1">
    <citation type="submission" date="2021-06" db="EMBL/GenBank/DDBJ databases">
        <authorList>
            <person name="Palmer J.M."/>
        </authorList>
    </citation>
    <scope>NUCLEOTIDE SEQUENCE [LARGE SCALE GENOMIC DNA]</scope>
    <source>
        <strain evidence="23 24">MEX-2019</strain>
        <tissue evidence="23">Muscle</tissue>
    </source>
</reference>
<dbReference type="Gene3D" id="3.40.190.10">
    <property type="entry name" value="Periplasmic binding protein-like II"/>
    <property type="match status" value="2"/>
</dbReference>
<evidence type="ECO:0000256" key="7">
    <source>
        <dbReference type="ARBA" id="ARBA00023018"/>
    </source>
</evidence>
<keyword evidence="24" id="KW-1185">Reference proteome</keyword>
<evidence type="ECO:0000259" key="22">
    <source>
        <dbReference type="SMART" id="SM00918"/>
    </source>
</evidence>
<dbReference type="Proteomes" id="UP001311232">
    <property type="component" value="Unassembled WGS sequence"/>
</dbReference>
<evidence type="ECO:0000256" key="10">
    <source>
        <dbReference type="ARBA" id="ARBA00023170"/>
    </source>
</evidence>
<keyword evidence="9 19" id="KW-0472">Membrane</keyword>
<comment type="similarity">
    <text evidence="1 19">Belongs to the glutamate-gated ion channel (TC 1.A.10.1) family.</text>
</comment>
<dbReference type="GO" id="GO:0038023">
    <property type="term" value="F:signaling receptor activity"/>
    <property type="evidence" value="ECO:0007669"/>
    <property type="project" value="InterPro"/>
</dbReference>
<feature type="domain" description="Ionotropic glutamate receptor L-glutamate and glycine-binding" evidence="22">
    <location>
        <begin position="206"/>
        <end position="262"/>
    </location>
</feature>
<feature type="transmembrane region" description="Helical" evidence="19">
    <location>
        <begin position="569"/>
        <end position="589"/>
    </location>
</feature>
<dbReference type="Pfam" id="PF00060">
    <property type="entry name" value="Lig_chan"/>
    <property type="match status" value="1"/>
</dbReference>
<keyword evidence="4 19" id="KW-0812">Transmembrane</keyword>
<dbReference type="InterPro" id="IPR001320">
    <property type="entry name" value="Iontro_rcpt_C"/>
</dbReference>
<feature type="binding site" evidence="16">
    <location>
        <position position="437"/>
    </location>
    <ligand>
        <name>L-glutamate</name>
        <dbReference type="ChEBI" id="CHEBI:29985"/>
    </ligand>
</feature>
<dbReference type="InterPro" id="IPR001508">
    <property type="entry name" value="Iono_Glu_rcpt_met"/>
</dbReference>
<dbReference type="EMBL" id="JAHHUM010000958">
    <property type="protein sequence ID" value="KAK5615482.1"/>
    <property type="molecule type" value="Genomic_DNA"/>
</dbReference>
<keyword evidence="8 19" id="KW-0406">Ion transport</keyword>
<accession>A0AAV9S3G8</accession>
<comment type="function">
    <text evidence="19">Receptor for glutamate that functions as a ligand-gated ion channel in the central nervous system and plays an important role in excitatory synaptic transmission. L-glutamate acts as an excitatory neurotransmitter at many synapses in the central nervous system.</text>
</comment>
<evidence type="ECO:0000256" key="2">
    <source>
        <dbReference type="ARBA" id="ARBA00022448"/>
    </source>
</evidence>
<keyword evidence="14 19" id="KW-0407">Ion channel</keyword>
<evidence type="ECO:0000256" key="16">
    <source>
        <dbReference type="PIRSR" id="PIRSR601508-1"/>
    </source>
</evidence>
<evidence type="ECO:0000256" key="9">
    <source>
        <dbReference type="ARBA" id="ARBA00023136"/>
    </source>
</evidence>
<evidence type="ECO:0000313" key="23">
    <source>
        <dbReference type="EMBL" id="KAK5615482.1"/>
    </source>
</evidence>
<keyword evidence="6 19" id="KW-1133">Transmembrane helix</keyword>
<feature type="binding site" evidence="16">
    <location>
        <position position="271"/>
    </location>
    <ligand>
        <name>L-glutamate</name>
        <dbReference type="ChEBI" id="CHEBI:29985"/>
    </ligand>
</feature>
<protein>
    <recommendedName>
        <fullName evidence="19">Glutamate receptor</fullName>
    </recommendedName>
</protein>
<evidence type="ECO:0000256" key="11">
    <source>
        <dbReference type="ARBA" id="ARBA00023180"/>
    </source>
</evidence>
<keyword evidence="7 19" id="KW-0770">Synapse</keyword>
<keyword evidence="2 19" id="KW-0813">Transport</keyword>
<evidence type="ECO:0000256" key="18">
    <source>
        <dbReference type="PIRSR" id="PIRSR601508-3"/>
    </source>
</evidence>
<feature type="transmembrane region" description="Helical" evidence="19">
    <location>
        <begin position="318"/>
        <end position="337"/>
    </location>
</feature>
<feature type="compositionally biased region" description="Basic and acidic residues" evidence="20">
    <location>
        <begin position="71"/>
        <end position="88"/>
    </location>
</feature>
<keyword evidence="12 19" id="KW-0628">Postsynaptic cell membrane</keyword>
<keyword evidence="13 19" id="KW-1071">Ligand-gated ion channel</keyword>
<feature type="region of interest" description="Disordered" evidence="20">
    <location>
        <begin position="71"/>
        <end position="92"/>
    </location>
</feature>